<protein>
    <recommendedName>
        <fullName evidence="1">Methyltransferase FkbM domain-containing protein</fullName>
    </recommendedName>
</protein>
<dbReference type="InterPro" id="IPR052514">
    <property type="entry name" value="SAM-dependent_MTase"/>
</dbReference>
<dbReference type="SUPFAM" id="SSF53335">
    <property type="entry name" value="S-adenosyl-L-methionine-dependent methyltransferases"/>
    <property type="match status" value="1"/>
</dbReference>
<dbReference type="OrthoDB" id="5679686at2"/>
<organism evidence="2 3">
    <name type="scientific">Mycobacterium noviomagense</name>
    <dbReference type="NCBI Taxonomy" id="459858"/>
    <lineage>
        <taxon>Bacteria</taxon>
        <taxon>Bacillati</taxon>
        <taxon>Actinomycetota</taxon>
        <taxon>Actinomycetes</taxon>
        <taxon>Mycobacteriales</taxon>
        <taxon>Mycobacteriaceae</taxon>
        <taxon>Mycobacterium</taxon>
    </lineage>
</organism>
<dbReference type="RefSeq" id="WP_083089924.1">
    <property type="nucleotide sequence ID" value="NZ_AP022583.1"/>
</dbReference>
<dbReference type="Proteomes" id="UP000466894">
    <property type="component" value="Chromosome"/>
</dbReference>
<proteinExistence type="predicted"/>
<dbReference type="AlphaFoldDB" id="A0A7I7PCE2"/>
<reference evidence="2 3" key="1">
    <citation type="journal article" date="2019" name="Emerg. Microbes Infect.">
        <title>Comprehensive subspecies identification of 175 nontuberculous mycobacteria species based on 7547 genomic profiles.</title>
        <authorList>
            <person name="Matsumoto Y."/>
            <person name="Kinjo T."/>
            <person name="Motooka D."/>
            <person name="Nabeya D."/>
            <person name="Jung N."/>
            <person name="Uechi K."/>
            <person name="Horii T."/>
            <person name="Iida T."/>
            <person name="Fujita J."/>
            <person name="Nakamura S."/>
        </authorList>
    </citation>
    <scope>NUCLEOTIDE SEQUENCE [LARGE SCALE GENOMIC DNA]</scope>
    <source>
        <strain evidence="2 3">JCM 16367</strain>
    </source>
</reference>
<accession>A0A7I7PCE2</accession>
<dbReference type="PANTHER" id="PTHR34203:SF15">
    <property type="entry name" value="SLL1173 PROTEIN"/>
    <property type="match status" value="1"/>
</dbReference>
<dbReference type="PANTHER" id="PTHR34203">
    <property type="entry name" value="METHYLTRANSFERASE, FKBM FAMILY PROTEIN"/>
    <property type="match status" value="1"/>
</dbReference>
<dbReference type="Pfam" id="PF05050">
    <property type="entry name" value="Methyltransf_21"/>
    <property type="match status" value="1"/>
</dbReference>
<dbReference type="InterPro" id="IPR029063">
    <property type="entry name" value="SAM-dependent_MTases_sf"/>
</dbReference>
<gene>
    <name evidence="2" type="ORF">MNVI_15880</name>
</gene>
<name>A0A7I7PCE2_9MYCO</name>
<dbReference type="KEGG" id="mnv:MNVI_15880"/>
<evidence type="ECO:0000313" key="3">
    <source>
        <dbReference type="Proteomes" id="UP000466894"/>
    </source>
</evidence>
<sequence length="313" mass="34495">MTRLGAVKEDSRGLVVRSMRACVARDRLPYLVKALYVSGCRLLLPALGIDSDETPLVSEYGTKFVAGPGGAWLNSILRYRGVWEPALSQFIVRHVQPGDVCVDAGANCGYFSLLLAQQVGPSGKVIAIEAVPDNVRRLRANLELNDAAGIVEVVMAACAQHKGEITLHVHPRNDAWARLRPPTKGEADRLYMGHTWIPVTVPADTLGALVGADTARVSFIKLHIEGAEALVAPEIPDTFPHPRLVVALLAKEPHIHDTLKPFADQGFHVYDRHNDYRWLYERKVPAITEAAYDDFYNQHTAYVLLSRQPLALS</sequence>
<feature type="domain" description="Methyltransferase FkbM" evidence="1">
    <location>
        <begin position="103"/>
        <end position="229"/>
    </location>
</feature>
<evidence type="ECO:0000259" key="1">
    <source>
        <dbReference type="Pfam" id="PF05050"/>
    </source>
</evidence>
<dbReference type="EMBL" id="AP022583">
    <property type="protein sequence ID" value="BBY06270.1"/>
    <property type="molecule type" value="Genomic_DNA"/>
</dbReference>
<dbReference type="Gene3D" id="3.40.50.150">
    <property type="entry name" value="Vaccinia Virus protein VP39"/>
    <property type="match status" value="1"/>
</dbReference>
<dbReference type="InterPro" id="IPR006342">
    <property type="entry name" value="FkbM_mtfrase"/>
</dbReference>
<dbReference type="NCBIfam" id="TIGR01444">
    <property type="entry name" value="fkbM_fam"/>
    <property type="match status" value="1"/>
</dbReference>
<evidence type="ECO:0000313" key="2">
    <source>
        <dbReference type="EMBL" id="BBY06270.1"/>
    </source>
</evidence>